<dbReference type="Gene3D" id="1.10.10.10">
    <property type="entry name" value="Winged helix-like DNA-binding domain superfamily/Winged helix DNA-binding domain"/>
    <property type="match status" value="1"/>
</dbReference>
<keyword evidence="6" id="KW-1185">Reference proteome</keyword>
<proteinExistence type="predicted"/>
<dbReference type="GO" id="GO:0003700">
    <property type="term" value="F:DNA-binding transcription factor activity"/>
    <property type="evidence" value="ECO:0007669"/>
    <property type="project" value="InterPro"/>
</dbReference>
<comment type="caution">
    <text evidence="5">The sequence shown here is derived from an EMBL/GenBank/DDBJ whole genome shotgun (WGS) entry which is preliminary data.</text>
</comment>
<dbReference type="Proteomes" id="UP000269689">
    <property type="component" value="Unassembled WGS sequence"/>
</dbReference>
<reference evidence="5 6" key="1">
    <citation type="submission" date="2018-11" db="EMBL/GenBank/DDBJ databases">
        <title>Genomic Encyclopedia of Type Strains, Phase IV (KMG-IV): sequencing the most valuable type-strain genomes for metagenomic binning, comparative biology and taxonomic classification.</title>
        <authorList>
            <person name="Goeker M."/>
        </authorList>
    </citation>
    <scope>NUCLEOTIDE SEQUENCE [LARGE SCALE GENOMIC DNA]</scope>
    <source>
        <strain evidence="5 6">DSM 104731</strain>
    </source>
</reference>
<evidence type="ECO:0000259" key="4">
    <source>
        <dbReference type="PROSITE" id="PS50995"/>
    </source>
</evidence>
<dbReference type="PROSITE" id="PS50995">
    <property type="entry name" value="HTH_MARR_2"/>
    <property type="match status" value="1"/>
</dbReference>
<protein>
    <submittedName>
        <fullName evidence="5">DNA-binding MarR family transcriptional regulator</fullName>
    </submittedName>
</protein>
<dbReference type="GO" id="GO:0003677">
    <property type="term" value="F:DNA binding"/>
    <property type="evidence" value="ECO:0007669"/>
    <property type="project" value="UniProtKB-KW"/>
</dbReference>
<keyword evidence="2 5" id="KW-0238">DNA-binding</keyword>
<dbReference type="Pfam" id="PF12802">
    <property type="entry name" value="MarR_2"/>
    <property type="match status" value="1"/>
</dbReference>
<keyword evidence="3" id="KW-0804">Transcription</keyword>
<sequence>MTDYTDHLEQFTPYLMNRITARYNKGVEAALKEAGISVAQMRALASLVEAGPCTITELSVLTVIKQSTLSRTLDTMEAAGLILRIAQDSDSRFRQISLTDAGRTAYEAAWPSMLSMSDVMLNSLNADERETFNTLLLRILYDIRHHDF</sequence>
<dbReference type="InterPro" id="IPR036390">
    <property type="entry name" value="WH_DNA-bd_sf"/>
</dbReference>
<evidence type="ECO:0000313" key="5">
    <source>
        <dbReference type="EMBL" id="RPE66623.1"/>
    </source>
</evidence>
<dbReference type="InterPro" id="IPR036388">
    <property type="entry name" value="WH-like_DNA-bd_sf"/>
</dbReference>
<organism evidence="5 6">
    <name type="scientific">Pacificibacter maritimus</name>
    <dbReference type="NCBI Taxonomy" id="762213"/>
    <lineage>
        <taxon>Bacteria</taxon>
        <taxon>Pseudomonadati</taxon>
        <taxon>Pseudomonadota</taxon>
        <taxon>Alphaproteobacteria</taxon>
        <taxon>Rhodobacterales</taxon>
        <taxon>Roseobacteraceae</taxon>
        <taxon>Pacificibacter</taxon>
    </lineage>
</organism>
<dbReference type="AlphaFoldDB" id="A0A3N4U7A6"/>
<name>A0A3N4U7A6_9RHOB</name>
<evidence type="ECO:0000313" key="6">
    <source>
        <dbReference type="Proteomes" id="UP000269689"/>
    </source>
</evidence>
<evidence type="ECO:0000256" key="2">
    <source>
        <dbReference type="ARBA" id="ARBA00023125"/>
    </source>
</evidence>
<dbReference type="PANTHER" id="PTHR42756:SF1">
    <property type="entry name" value="TRANSCRIPTIONAL REPRESSOR OF EMRAB OPERON"/>
    <property type="match status" value="1"/>
</dbReference>
<dbReference type="PANTHER" id="PTHR42756">
    <property type="entry name" value="TRANSCRIPTIONAL REGULATOR, MARR"/>
    <property type="match status" value="1"/>
</dbReference>
<gene>
    <name evidence="5" type="ORF">EDD53_2328</name>
</gene>
<dbReference type="SMART" id="SM00347">
    <property type="entry name" value="HTH_MARR"/>
    <property type="match status" value="1"/>
</dbReference>
<dbReference type="OrthoDB" id="7559832at2"/>
<evidence type="ECO:0000256" key="1">
    <source>
        <dbReference type="ARBA" id="ARBA00023015"/>
    </source>
</evidence>
<dbReference type="PRINTS" id="PR00598">
    <property type="entry name" value="HTHMARR"/>
</dbReference>
<evidence type="ECO:0000256" key="3">
    <source>
        <dbReference type="ARBA" id="ARBA00023163"/>
    </source>
</evidence>
<keyword evidence="1" id="KW-0805">Transcription regulation</keyword>
<dbReference type="SUPFAM" id="SSF46785">
    <property type="entry name" value="Winged helix' DNA-binding domain"/>
    <property type="match status" value="1"/>
</dbReference>
<dbReference type="EMBL" id="RKQK01000003">
    <property type="protein sequence ID" value="RPE66623.1"/>
    <property type="molecule type" value="Genomic_DNA"/>
</dbReference>
<dbReference type="InterPro" id="IPR000835">
    <property type="entry name" value="HTH_MarR-typ"/>
</dbReference>
<dbReference type="RefSeq" id="WP_123793349.1">
    <property type="nucleotide sequence ID" value="NZ_RKQK01000003.1"/>
</dbReference>
<accession>A0A3N4U7A6</accession>
<feature type="domain" description="HTH marR-type" evidence="4">
    <location>
        <begin position="9"/>
        <end position="141"/>
    </location>
</feature>